<dbReference type="InterPro" id="IPR044946">
    <property type="entry name" value="Restrct_endonuc_typeI_TRD_sf"/>
</dbReference>
<dbReference type="RefSeq" id="WP_074560107.1">
    <property type="nucleotide sequence ID" value="NZ_FNKE01000001.1"/>
</dbReference>
<dbReference type="EMBL" id="FNKE01000001">
    <property type="protein sequence ID" value="SDQ11613.1"/>
    <property type="molecule type" value="Genomic_DNA"/>
</dbReference>
<organism evidence="5 6">
    <name type="scientific">Streptococcus equinus</name>
    <name type="common">Streptococcus bovis</name>
    <dbReference type="NCBI Taxonomy" id="1335"/>
    <lineage>
        <taxon>Bacteria</taxon>
        <taxon>Bacillati</taxon>
        <taxon>Bacillota</taxon>
        <taxon>Bacilli</taxon>
        <taxon>Lactobacillales</taxon>
        <taxon>Streptococcaceae</taxon>
        <taxon>Streptococcus</taxon>
    </lineage>
</organism>
<dbReference type="GO" id="GO:0003677">
    <property type="term" value="F:DNA binding"/>
    <property type="evidence" value="ECO:0007669"/>
    <property type="project" value="UniProtKB-KW"/>
</dbReference>
<dbReference type="AlphaFoldDB" id="A0A1H0Y978"/>
<name>A0A1H0Y978_STREI</name>
<evidence type="ECO:0000256" key="3">
    <source>
        <dbReference type="ARBA" id="ARBA00023125"/>
    </source>
</evidence>
<dbReference type="InterPro" id="IPR000055">
    <property type="entry name" value="Restrct_endonuc_typeI_TRD"/>
</dbReference>
<feature type="domain" description="Type I restriction modification DNA specificity" evidence="4">
    <location>
        <begin position="15"/>
        <end position="182"/>
    </location>
</feature>
<sequence>MTNKVPKIRFKGFTDDWEQRKVDEVTTSYSGGTPQAGNSEYYNGTIPFIRSGEIYKNHTELFITQKGLENSSAKMVSKGDILYALYGATSGEVSRSNINGAINQAILAIAPNKGYNADFIIEWFRNEKENIIDKYLQGGQGNLSAQIIKKLEIPFPTFEEQEKIGGIFTELNHLITLHQRKCDQTKELKKFMLQKMFPKKGEKNPEIRFQGFTDDWEQRKLGNVFEQTSNFANPNEQDIELWSLTVEDGLTPKSERYNREFLVKKEDNFKEVRPGDIVYNPMNMTLGAVGYNGMSKSVAVSGYYTTMIAKSDNDAYYINTWLKSPQALLLYKTYATGSLIEKQRVQFPTLSIIPVAFPSYAEQRKMGRYFKELDSLITLHQRKCEQLKELKKFMLQNMFPKKG</sequence>
<gene>
    <name evidence="5" type="ORF">SAMN05216392_0501</name>
</gene>
<evidence type="ECO:0000313" key="5">
    <source>
        <dbReference type="EMBL" id="SDQ11613.1"/>
    </source>
</evidence>
<dbReference type="OrthoDB" id="9795776at2"/>
<evidence type="ECO:0000256" key="2">
    <source>
        <dbReference type="ARBA" id="ARBA00022747"/>
    </source>
</evidence>
<dbReference type="Proteomes" id="UP000182870">
    <property type="component" value="Unassembled WGS sequence"/>
</dbReference>
<dbReference type="InterPro" id="IPR052021">
    <property type="entry name" value="Type-I_RS_S_subunit"/>
</dbReference>
<accession>A0A1H0Y978</accession>
<proteinExistence type="inferred from homology"/>
<dbReference type="SUPFAM" id="SSF116734">
    <property type="entry name" value="DNA methylase specificity domain"/>
    <property type="match status" value="2"/>
</dbReference>
<dbReference type="PANTHER" id="PTHR30408:SF12">
    <property type="entry name" value="TYPE I RESTRICTION ENZYME MJAVIII SPECIFICITY SUBUNIT"/>
    <property type="match status" value="1"/>
</dbReference>
<dbReference type="Pfam" id="PF01420">
    <property type="entry name" value="Methylase_S"/>
    <property type="match status" value="2"/>
</dbReference>
<dbReference type="Gene3D" id="1.10.287.1120">
    <property type="entry name" value="Bipartite methylase S protein"/>
    <property type="match status" value="1"/>
</dbReference>
<comment type="similarity">
    <text evidence="1">Belongs to the type-I restriction system S methylase family.</text>
</comment>
<dbReference type="CDD" id="cd17515">
    <property type="entry name" value="RMtype1_S_MjaORF132P_Sau1132ORF3780P-TRD1-CR1_like"/>
    <property type="match status" value="1"/>
</dbReference>
<evidence type="ECO:0000256" key="1">
    <source>
        <dbReference type="ARBA" id="ARBA00010923"/>
    </source>
</evidence>
<feature type="domain" description="Type I restriction modification DNA specificity" evidence="4">
    <location>
        <begin position="214"/>
        <end position="388"/>
    </location>
</feature>
<dbReference type="GO" id="GO:0009307">
    <property type="term" value="P:DNA restriction-modification system"/>
    <property type="evidence" value="ECO:0007669"/>
    <property type="project" value="UniProtKB-KW"/>
</dbReference>
<reference evidence="5 6" key="1">
    <citation type="submission" date="2016-10" db="EMBL/GenBank/DDBJ databases">
        <authorList>
            <person name="de Groot N.N."/>
        </authorList>
    </citation>
    <scope>NUCLEOTIDE SEQUENCE [LARGE SCALE GENOMIC DNA]</scope>
    <source>
        <strain evidence="5 6">Sb05</strain>
    </source>
</reference>
<dbReference type="PANTHER" id="PTHR30408">
    <property type="entry name" value="TYPE-1 RESTRICTION ENZYME ECOKI SPECIFICITY PROTEIN"/>
    <property type="match status" value="1"/>
</dbReference>
<protein>
    <submittedName>
        <fullName evidence="5">Type I restriction enzyme, S subunit</fullName>
    </submittedName>
</protein>
<keyword evidence="2" id="KW-0680">Restriction system</keyword>
<evidence type="ECO:0000259" key="4">
    <source>
        <dbReference type="Pfam" id="PF01420"/>
    </source>
</evidence>
<keyword evidence="3" id="KW-0238">DNA-binding</keyword>
<evidence type="ECO:0000313" key="6">
    <source>
        <dbReference type="Proteomes" id="UP000182870"/>
    </source>
</evidence>
<dbReference type="Gene3D" id="3.90.220.20">
    <property type="entry name" value="DNA methylase specificity domains"/>
    <property type="match status" value="2"/>
</dbReference>